<comment type="caution">
    <text evidence="1">The sequence shown here is derived from an EMBL/GenBank/DDBJ whole genome shotgun (WGS) entry which is preliminary data.</text>
</comment>
<evidence type="ECO:0000313" key="2">
    <source>
        <dbReference type="Proteomes" id="UP000231878"/>
    </source>
</evidence>
<dbReference type="RefSeq" id="WP_015967385.1">
    <property type="nucleotide sequence ID" value="NZ_AP028082.1"/>
</dbReference>
<protein>
    <recommendedName>
        <fullName evidence="3">Bacteriophage protein</fullName>
    </recommendedName>
</protein>
<dbReference type="AlphaFoldDB" id="A0AAX0U046"/>
<accession>A0AAX0U046</accession>
<dbReference type="Proteomes" id="UP000231878">
    <property type="component" value="Unassembled WGS sequence"/>
</dbReference>
<evidence type="ECO:0000313" key="1">
    <source>
        <dbReference type="EMBL" id="PJO61908.1"/>
    </source>
</evidence>
<evidence type="ECO:0008006" key="3">
    <source>
        <dbReference type="Google" id="ProtNLM"/>
    </source>
</evidence>
<proteinExistence type="predicted"/>
<reference evidence="1 2" key="1">
    <citation type="submission" date="2017-11" db="EMBL/GenBank/DDBJ databases">
        <title>Molecular characterization of Burkholderia pseudomallei and closely related isolates from Vietnam.</title>
        <authorList>
            <person name="Ustinov D.V."/>
            <person name="Antonov A.S."/>
            <person name="Avdusheva E.F."/>
            <person name="Shpak I.M."/>
            <person name="Zakharova I.B."/>
            <person name="Thi L.A."/>
            <person name="Teteryatnikova N."/>
            <person name="Lopasteyskaya Y.A."/>
            <person name="Kuzyutina J.A."/>
            <person name="Ngo T.N."/>
            <person name="Victorov D.V."/>
        </authorList>
    </citation>
    <scope>NUCLEOTIDE SEQUENCE [LARGE SCALE GENOMIC DNA]</scope>
    <source>
        <strain evidence="1 2">V1512</strain>
    </source>
</reference>
<dbReference type="EMBL" id="PHRB01000058">
    <property type="protein sequence ID" value="PJO61908.1"/>
    <property type="molecule type" value="Genomic_DNA"/>
</dbReference>
<gene>
    <name evidence="1" type="ORF">CWD88_33835</name>
</gene>
<sequence length="43" mass="4701">MSQAAKNLLELRRLPRGALVEHLLREVASDLIAQGTEDLRGGC</sequence>
<organism evidence="1 2">
    <name type="scientific">Burkholderia pseudomallei</name>
    <name type="common">Pseudomonas pseudomallei</name>
    <dbReference type="NCBI Taxonomy" id="28450"/>
    <lineage>
        <taxon>Bacteria</taxon>
        <taxon>Pseudomonadati</taxon>
        <taxon>Pseudomonadota</taxon>
        <taxon>Betaproteobacteria</taxon>
        <taxon>Burkholderiales</taxon>
        <taxon>Burkholderiaceae</taxon>
        <taxon>Burkholderia</taxon>
        <taxon>pseudomallei group</taxon>
    </lineage>
</organism>
<name>A0AAX0U046_BURPE</name>